<keyword evidence="2" id="KW-0808">Transferase</keyword>
<proteinExistence type="inferred from homology"/>
<keyword evidence="6" id="KW-1185">Reference proteome</keyword>
<organism evidence="5 6">
    <name type="scientific">Artemisia annua</name>
    <name type="common">Sweet wormwood</name>
    <dbReference type="NCBI Taxonomy" id="35608"/>
    <lineage>
        <taxon>Eukaryota</taxon>
        <taxon>Viridiplantae</taxon>
        <taxon>Streptophyta</taxon>
        <taxon>Embryophyta</taxon>
        <taxon>Tracheophyta</taxon>
        <taxon>Spermatophyta</taxon>
        <taxon>Magnoliopsida</taxon>
        <taxon>eudicotyledons</taxon>
        <taxon>Gunneridae</taxon>
        <taxon>Pentapetalae</taxon>
        <taxon>asterids</taxon>
        <taxon>campanulids</taxon>
        <taxon>Asterales</taxon>
        <taxon>Asteraceae</taxon>
        <taxon>Asteroideae</taxon>
        <taxon>Anthemideae</taxon>
        <taxon>Artemisiinae</taxon>
        <taxon>Artemisia</taxon>
    </lineage>
</organism>
<evidence type="ECO:0000256" key="3">
    <source>
        <dbReference type="ARBA" id="ARBA00022777"/>
    </source>
</evidence>
<feature type="domain" description="Carbohydrate kinase PfkB" evidence="4">
    <location>
        <begin position="80"/>
        <end position="342"/>
    </location>
</feature>
<dbReference type="InterPro" id="IPR052700">
    <property type="entry name" value="Carb_kinase_PfkB-like"/>
</dbReference>
<dbReference type="InterPro" id="IPR011611">
    <property type="entry name" value="PfkB_dom"/>
</dbReference>
<dbReference type="AlphaFoldDB" id="A0A2U1MV58"/>
<evidence type="ECO:0000259" key="4">
    <source>
        <dbReference type="Pfam" id="PF00294"/>
    </source>
</evidence>
<accession>A0A2U1MV58</accession>
<protein>
    <submittedName>
        <fullName evidence="5">PfkB-like carbohydrate kinase family protein</fullName>
    </submittedName>
</protein>
<dbReference type="PANTHER" id="PTHR43320:SF1">
    <property type="entry name" value="OS01G0105900 PROTEIN"/>
    <property type="match status" value="1"/>
</dbReference>
<comment type="caution">
    <text evidence="5">The sequence shown here is derived from an EMBL/GenBank/DDBJ whole genome shotgun (WGS) entry which is preliminary data.</text>
</comment>
<comment type="similarity">
    <text evidence="1">Belongs to the carbohydrate kinase PfkB family.</text>
</comment>
<sequence>MGAEFIPKPTSGESPATAPVILGLLPAALVDHIARVDSSILAKIPGEPGGSFPVAAEELKQILKEVDTYILSSTNDLAPIKTIAGGSVTNTIRGLAAGFGISCGVIGARGDDEQGDLFLKNMSLYGVDVSRLRVKDVHTGQCVCLVDALGNRTMRPCIATAAKIQGCELKREDFKGSKWLVVRYSIYNLEVINAAIKIAKQEGLLISLDLASFEMVRKFREPLLQLLESGNIDLCFANEDEAVELLSDEQAAQPEAALEILGKYCQWAVVTLGANGCIARHKNKSVRVPAMGQTTAVDATGAGDLFAGGFLYGLVKGLTLEECCKVGSCSGGSVIRSLGGEVSPENWQWMYKQLKTNGLSAPAILNNL</sequence>
<evidence type="ECO:0000313" key="6">
    <source>
        <dbReference type="Proteomes" id="UP000245207"/>
    </source>
</evidence>
<dbReference type="Proteomes" id="UP000245207">
    <property type="component" value="Unassembled WGS sequence"/>
</dbReference>
<name>A0A2U1MV58_ARTAN</name>
<dbReference type="PANTHER" id="PTHR43320">
    <property type="entry name" value="SUGAR KINASE"/>
    <property type="match status" value="1"/>
</dbReference>
<dbReference type="Pfam" id="PF00294">
    <property type="entry name" value="PfkB"/>
    <property type="match status" value="1"/>
</dbReference>
<dbReference type="Gene3D" id="3.40.1190.20">
    <property type="match status" value="1"/>
</dbReference>
<dbReference type="CDD" id="cd01168">
    <property type="entry name" value="adenosine_kinase"/>
    <property type="match status" value="1"/>
</dbReference>
<dbReference type="STRING" id="35608.A0A2U1MV58"/>
<keyword evidence="3 5" id="KW-0418">Kinase</keyword>
<reference evidence="5 6" key="1">
    <citation type="journal article" date="2018" name="Mol. Plant">
        <title>The genome of Artemisia annua provides insight into the evolution of Asteraceae family and artemisinin biosynthesis.</title>
        <authorList>
            <person name="Shen Q."/>
            <person name="Zhang L."/>
            <person name="Liao Z."/>
            <person name="Wang S."/>
            <person name="Yan T."/>
            <person name="Shi P."/>
            <person name="Liu M."/>
            <person name="Fu X."/>
            <person name="Pan Q."/>
            <person name="Wang Y."/>
            <person name="Lv Z."/>
            <person name="Lu X."/>
            <person name="Zhang F."/>
            <person name="Jiang W."/>
            <person name="Ma Y."/>
            <person name="Chen M."/>
            <person name="Hao X."/>
            <person name="Li L."/>
            <person name="Tang Y."/>
            <person name="Lv G."/>
            <person name="Zhou Y."/>
            <person name="Sun X."/>
            <person name="Brodelius P.E."/>
            <person name="Rose J.K.C."/>
            <person name="Tang K."/>
        </authorList>
    </citation>
    <scope>NUCLEOTIDE SEQUENCE [LARGE SCALE GENOMIC DNA]</scope>
    <source>
        <strain evidence="6">cv. Huhao1</strain>
        <tissue evidence="5">Leaf</tissue>
    </source>
</reference>
<dbReference type="GO" id="GO:0016301">
    <property type="term" value="F:kinase activity"/>
    <property type="evidence" value="ECO:0007669"/>
    <property type="project" value="UniProtKB-KW"/>
</dbReference>
<dbReference type="OrthoDB" id="415590at2759"/>
<evidence type="ECO:0000256" key="2">
    <source>
        <dbReference type="ARBA" id="ARBA00022679"/>
    </source>
</evidence>
<gene>
    <name evidence="5" type="ORF">CTI12_AA338090</name>
</gene>
<dbReference type="SUPFAM" id="SSF53613">
    <property type="entry name" value="Ribokinase-like"/>
    <property type="match status" value="1"/>
</dbReference>
<evidence type="ECO:0000313" key="5">
    <source>
        <dbReference type="EMBL" id="PWA65084.1"/>
    </source>
</evidence>
<evidence type="ECO:0000256" key="1">
    <source>
        <dbReference type="ARBA" id="ARBA00010688"/>
    </source>
</evidence>
<dbReference type="EMBL" id="PKPP01004290">
    <property type="protein sequence ID" value="PWA65084.1"/>
    <property type="molecule type" value="Genomic_DNA"/>
</dbReference>
<dbReference type="InterPro" id="IPR029056">
    <property type="entry name" value="Ribokinase-like"/>
</dbReference>